<dbReference type="RefSeq" id="WP_100759508.1">
    <property type="nucleotide sequence ID" value="NZ_NPDT01000006.1"/>
</dbReference>
<dbReference type="NCBIfam" id="NF047604">
    <property type="entry name" value="LIC14007_fam"/>
    <property type="match status" value="1"/>
</dbReference>
<reference evidence="1 2" key="1">
    <citation type="submission" date="2017-07" db="EMBL/GenBank/DDBJ databases">
        <title>Leptospira spp. isolated from tropical soils.</title>
        <authorList>
            <person name="Thibeaux R."/>
            <person name="Iraola G."/>
            <person name="Ferres I."/>
            <person name="Bierque E."/>
            <person name="Girault D."/>
            <person name="Soupe-Gilbert M.-E."/>
            <person name="Picardeau M."/>
            <person name="Goarant C."/>
        </authorList>
    </citation>
    <scope>NUCLEOTIDE SEQUENCE [LARGE SCALE GENOMIC DNA]</scope>
    <source>
        <strain evidence="1 2">FH2-C-A2</strain>
    </source>
</reference>
<dbReference type="EMBL" id="NPDT01000006">
    <property type="protein sequence ID" value="PJZ65093.1"/>
    <property type="molecule type" value="Genomic_DNA"/>
</dbReference>
<accession>A0A2M9Z9N6</accession>
<dbReference type="NCBIfam" id="NF047562">
    <property type="entry name" value="LIC_14007_fam"/>
    <property type="match status" value="1"/>
</dbReference>
<gene>
    <name evidence="1" type="ORF">CH371_14290</name>
</gene>
<comment type="caution">
    <text evidence="1">The sequence shown here is derived from an EMBL/GenBank/DDBJ whole genome shotgun (WGS) entry which is preliminary data.</text>
</comment>
<evidence type="ECO:0000313" key="2">
    <source>
        <dbReference type="Proteomes" id="UP000231912"/>
    </source>
</evidence>
<proteinExistence type="predicted"/>
<dbReference type="AlphaFoldDB" id="A0A2M9Z9N6"/>
<sequence>MKVYSAERVPNSTDYNLYVTEGNSKSRLILSEPSLPNLHELPAHDRVLKSLAYTILVNYTQDNSFALMNTNRFLNFLSDIVHRDSWFFLANRVEQFIKEVESFGVEISYDF</sequence>
<organism evidence="1 2">
    <name type="scientific">Leptospira wolffii</name>
    <dbReference type="NCBI Taxonomy" id="409998"/>
    <lineage>
        <taxon>Bacteria</taxon>
        <taxon>Pseudomonadati</taxon>
        <taxon>Spirochaetota</taxon>
        <taxon>Spirochaetia</taxon>
        <taxon>Leptospirales</taxon>
        <taxon>Leptospiraceae</taxon>
        <taxon>Leptospira</taxon>
    </lineage>
</organism>
<name>A0A2M9Z9N6_9LEPT</name>
<protein>
    <submittedName>
        <fullName evidence="1">Uncharacterized protein</fullName>
    </submittedName>
</protein>
<dbReference type="Proteomes" id="UP000231912">
    <property type="component" value="Unassembled WGS sequence"/>
</dbReference>
<evidence type="ECO:0000313" key="1">
    <source>
        <dbReference type="EMBL" id="PJZ65093.1"/>
    </source>
</evidence>